<dbReference type="EMBL" id="JARO02006664">
    <property type="protein sequence ID" value="KPP64934.1"/>
    <property type="molecule type" value="Genomic_DNA"/>
</dbReference>
<comment type="caution">
    <text evidence="3">The sequence shown here is derived from an EMBL/GenBank/DDBJ whole genome shotgun (WGS) entry which is preliminary data.</text>
</comment>
<evidence type="ECO:0000313" key="3">
    <source>
        <dbReference type="EMBL" id="KPP64934.1"/>
    </source>
</evidence>
<evidence type="ECO:0000313" key="4">
    <source>
        <dbReference type="Proteomes" id="UP000034805"/>
    </source>
</evidence>
<dbReference type="AlphaFoldDB" id="A0A0P7UXS7"/>
<dbReference type="InterPro" id="IPR001315">
    <property type="entry name" value="CARD"/>
</dbReference>
<protein>
    <recommendedName>
        <fullName evidence="2">CARD domain-containing protein</fullName>
    </recommendedName>
</protein>
<sequence>AADDKRREFGGGAPVGSAHARHTELGRKGAGFLLFGEIEKRSASGGVAESRMAGGVGVAMGNERRYGECAASQGDQRSAVFVKTLQSHQAVLSKSMSSCLVDVICSHLSSKRTVSEFEGQVVRSQPTDLQKASQLLQMVLRKGSEVCQQFYQALERFDPRLFEKVTGSPDAQGAVPTYIVNIHNSTLTNCIIGNNNGQSVSRDQQCPPPQGAEPPGSAEEDARGTCTCGHTGAEQVVTAPPSLLVHSSNLEYVIIGDSNSLAVEERQGPDELEQ</sequence>
<feature type="domain" description="CARD" evidence="2">
    <location>
        <begin position="77"/>
        <end position="169"/>
    </location>
</feature>
<dbReference type="GO" id="GO:0042981">
    <property type="term" value="P:regulation of apoptotic process"/>
    <property type="evidence" value="ECO:0007669"/>
    <property type="project" value="InterPro"/>
</dbReference>
<dbReference type="Gene3D" id="1.10.533.10">
    <property type="entry name" value="Death Domain, Fas"/>
    <property type="match status" value="1"/>
</dbReference>
<dbReference type="CDD" id="cd01671">
    <property type="entry name" value="CARD"/>
    <property type="match status" value="1"/>
</dbReference>
<feature type="region of interest" description="Disordered" evidence="1">
    <location>
        <begin position="1"/>
        <end position="21"/>
    </location>
</feature>
<dbReference type="Proteomes" id="UP000034805">
    <property type="component" value="Unassembled WGS sequence"/>
</dbReference>
<gene>
    <name evidence="3" type="ORF">Z043_116679</name>
</gene>
<dbReference type="Pfam" id="PF00619">
    <property type="entry name" value="CARD"/>
    <property type="match status" value="1"/>
</dbReference>
<proteinExistence type="predicted"/>
<feature type="region of interest" description="Disordered" evidence="1">
    <location>
        <begin position="198"/>
        <end position="225"/>
    </location>
</feature>
<accession>A0A0P7UXS7</accession>
<feature type="non-terminal residue" evidence="3">
    <location>
        <position position="1"/>
    </location>
</feature>
<organism evidence="3 4">
    <name type="scientific">Scleropages formosus</name>
    <name type="common">Asian bonytongue</name>
    <name type="synonym">Osteoglossum formosum</name>
    <dbReference type="NCBI Taxonomy" id="113540"/>
    <lineage>
        <taxon>Eukaryota</taxon>
        <taxon>Metazoa</taxon>
        <taxon>Chordata</taxon>
        <taxon>Craniata</taxon>
        <taxon>Vertebrata</taxon>
        <taxon>Euteleostomi</taxon>
        <taxon>Actinopterygii</taxon>
        <taxon>Neopterygii</taxon>
        <taxon>Teleostei</taxon>
        <taxon>Osteoglossocephala</taxon>
        <taxon>Osteoglossomorpha</taxon>
        <taxon>Osteoglossiformes</taxon>
        <taxon>Osteoglossidae</taxon>
        <taxon>Scleropages</taxon>
    </lineage>
</organism>
<dbReference type="InterPro" id="IPR011029">
    <property type="entry name" value="DEATH-like_dom_sf"/>
</dbReference>
<evidence type="ECO:0000259" key="2">
    <source>
        <dbReference type="PROSITE" id="PS50209"/>
    </source>
</evidence>
<name>A0A0P7UXS7_SCLFO</name>
<evidence type="ECO:0000256" key="1">
    <source>
        <dbReference type="SAM" id="MobiDB-lite"/>
    </source>
</evidence>
<dbReference type="PROSITE" id="PS50209">
    <property type="entry name" value="CARD"/>
    <property type="match status" value="1"/>
</dbReference>
<dbReference type="SUPFAM" id="SSF47986">
    <property type="entry name" value="DEATH domain"/>
    <property type="match status" value="1"/>
</dbReference>
<reference evidence="3 4" key="1">
    <citation type="submission" date="2015-08" db="EMBL/GenBank/DDBJ databases">
        <title>The genome of the Asian arowana (Scleropages formosus).</title>
        <authorList>
            <person name="Tan M.H."/>
            <person name="Gan H.M."/>
            <person name="Croft L.J."/>
            <person name="Austin C.M."/>
        </authorList>
    </citation>
    <scope>NUCLEOTIDE SEQUENCE [LARGE SCALE GENOMIC DNA]</scope>
    <source>
        <strain evidence="3">Aro1</strain>
    </source>
</reference>